<dbReference type="RefSeq" id="WP_123236096.1">
    <property type="nucleotide sequence ID" value="NZ_RJVP01000001.1"/>
</dbReference>
<organism evidence="2 3">
    <name type="scientific">Pseudomethylobacillus aquaticus</name>
    <dbReference type="NCBI Taxonomy" id="2676064"/>
    <lineage>
        <taxon>Bacteria</taxon>
        <taxon>Pseudomonadati</taxon>
        <taxon>Pseudomonadota</taxon>
        <taxon>Betaproteobacteria</taxon>
        <taxon>Nitrosomonadales</taxon>
        <taxon>Methylophilaceae</taxon>
        <taxon>Pseudomethylobacillus</taxon>
    </lineage>
</organism>
<name>A0A3N0V673_9PROT</name>
<reference evidence="2 3" key="1">
    <citation type="submission" date="2018-10" db="EMBL/GenBank/DDBJ databases">
        <authorList>
            <person name="Chen W.-M."/>
        </authorList>
    </citation>
    <scope>NUCLEOTIDE SEQUENCE [LARGE SCALE GENOMIC DNA]</scope>
    <source>
        <strain evidence="2 3">H-5</strain>
    </source>
</reference>
<gene>
    <name evidence="2" type="ORF">ED236_01080</name>
</gene>
<evidence type="ECO:0000313" key="2">
    <source>
        <dbReference type="EMBL" id="ROH88102.1"/>
    </source>
</evidence>
<feature type="domain" description="DM13" evidence="1">
    <location>
        <begin position="51"/>
        <end position="156"/>
    </location>
</feature>
<sequence length="159" mass="17700">MHRLIPALASHGTTLLLGFALGIYLLPILTAPDSPATTSLTQVQQSARYTATLRRDLKGSDPLHWGEGKLYVKDDTIALMGKLAPGPDYRLYLSPHFVDDRTGFLRHKADMVQIGHIRTFNDFLVDVPQGIDVSKFNTVIVWCESFGQFITAAQYQGLR</sequence>
<keyword evidence="3" id="KW-1185">Reference proteome</keyword>
<dbReference type="PROSITE" id="PS51549">
    <property type="entry name" value="DM13"/>
    <property type="match status" value="1"/>
</dbReference>
<dbReference type="Proteomes" id="UP000275137">
    <property type="component" value="Unassembled WGS sequence"/>
</dbReference>
<dbReference type="Pfam" id="PF10517">
    <property type="entry name" value="DM13"/>
    <property type="match status" value="1"/>
</dbReference>
<comment type="caution">
    <text evidence="2">The sequence shown here is derived from an EMBL/GenBank/DDBJ whole genome shotgun (WGS) entry which is preliminary data.</text>
</comment>
<dbReference type="EMBL" id="RJVP01000001">
    <property type="protein sequence ID" value="ROH88102.1"/>
    <property type="molecule type" value="Genomic_DNA"/>
</dbReference>
<dbReference type="AlphaFoldDB" id="A0A3N0V673"/>
<dbReference type="InterPro" id="IPR019545">
    <property type="entry name" value="DM13_domain"/>
</dbReference>
<evidence type="ECO:0000313" key="3">
    <source>
        <dbReference type="Proteomes" id="UP000275137"/>
    </source>
</evidence>
<protein>
    <recommendedName>
        <fullName evidence="1">DM13 domain-containing protein</fullName>
    </recommendedName>
</protein>
<accession>A0A3N0V673</accession>
<evidence type="ECO:0000259" key="1">
    <source>
        <dbReference type="PROSITE" id="PS51549"/>
    </source>
</evidence>
<proteinExistence type="predicted"/>